<dbReference type="EMBL" id="BAAAUV010000008">
    <property type="protein sequence ID" value="GAA3214977.1"/>
    <property type="molecule type" value="Genomic_DNA"/>
</dbReference>
<dbReference type="Proteomes" id="UP001501237">
    <property type="component" value="Unassembled WGS sequence"/>
</dbReference>
<name>A0ABP6QB62_9ACTN</name>
<dbReference type="InterPro" id="IPR050248">
    <property type="entry name" value="Polysacc_deacetylase_ArnD"/>
</dbReference>
<dbReference type="Pfam" id="PF01522">
    <property type="entry name" value="Polysacc_deac_1"/>
    <property type="match status" value="1"/>
</dbReference>
<evidence type="ECO:0000256" key="1">
    <source>
        <dbReference type="ARBA" id="ARBA00022723"/>
    </source>
</evidence>
<reference evidence="5" key="1">
    <citation type="journal article" date="2019" name="Int. J. Syst. Evol. Microbiol.">
        <title>The Global Catalogue of Microorganisms (GCM) 10K type strain sequencing project: providing services to taxonomists for standard genome sequencing and annotation.</title>
        <authorList>
            <consortium name="The Broad Institute Genomics Platform"/>
            <consortium name="The Broad Institute Genome Sequencing Center for Infectious Disease"/>
            <person name="Wu L."/>
            <person name="Ma J."/>
        </authorList>
    </citation>
    <scope>NUCLEOTIDE SEQUENCE [LARGE SCALE GENOMIC DNA]</scope>
    <source>
        <strain evidence="5">JCM 9377</strain>
    </source>
</reference>
<accession>A0ABP6QB62</accession>
<organism evidence="4 5">
    <name type="scientific">Actinocorallia longicatena</name>
    <dbReference type="NCBI Taxonomy" id="111803"/>
    <lineage>
        <taxon>Bacteria</taxon>
        <taxon>Bacillati</taxon>
        <taxon>Actinomycetota</taxon>
        <taxon>Actinomycetes</taxon>
        <taxon>Streptosporangiales</taxon>
        <taxon>Thermomonosporaceae</taxon>
        <taxon>Actinocorallia</taxon>
    </lineage>
</organism>
<evidence type="ECO:0000313" key="5">
    <source>
        <dbReference type="Proteomes" id="UP001501237"/>
    </source>
</evidence>
<dbReference type="InterPro" id="IPR011330">
    <property type="entry name" value="Glyco_hydro/deAcase_b/a-brl"/>
</dbReference>
<feature type="domain" description="NodB homology" evidence="3">
    <location>
        <begin position="73"/>
        <end position="249"/>
    </location>
</feature>
<dbReference type="CDD" id="cd10917">
    <property type="entry name" value="CE4_NodB_like_6s_7s"/>
    <property type="match status" value="1"/>
</dbReference>
<evidence type="ECO:0000259" key="3">
    <source>
        <dbReference type="PROSITE" id="PS51677"/>
    </source>
</evidence>
<keyword evidence="5" id="KW-1185">Reference proteome</keyword>
<dbReference type="PROSITE" id="PS51677">
    <property type="entry name" value="NODB"/>
    <property type="match status" value="1"/>
</dbReference>
<evidence type="ECO:0000313" key="4">
    <source>
        <dbReference type="EMBL" id="GAA3214977.1"/>
    </source>
</evidence>
<sequence length="276" mass="30328">MGLAAAFVAGVAAVLMGLLVLLVGFADVDLVPSGSSVRQEGKKAYRAAVAPDVNERRGIRRADRYPHDCSKEKCVALTFDDGPVKGTGRVLDALARAKAKATFFVLGSMAAEEPGMLRRAAAEGHEIGNHTWDHADLSRLPAARIRREIRRTGDLVTRLTGVTPRLLRPPYGASNRRVVRAARSFGLPQIMWAVDPQDWRDHRPASVTHRVLKDVQPGHIVLMHDIQPGTVKAVPRVLKTLKRRGYVFVTVSELLAGELTLPGNEYRERPETEEDV</sequence>
<dbReference type="PANTHER" id="PTHR10587:SF133">
    <property type="entry name" value="CHITIN DEACETYLASE 1-RELATED"/>
    <property type="match status" value="1"/>
</dbReference>
<keyword evidence="1" id="KW-0479">Metal-binding</keyword>
<evidence type="ECO:0000256" key="2">
    <source>
        <dbReference type="ARBA" id="ARBA00022801"/>
    </source>
</evidence>
<gene>
    <name evidence="4" type="ORF">GCM10010468_36100</name>
</gene>
<protein>
    <recommendedName>
        <fullName evidence="3">NodB homology domain-containing protein</fullName>
    </recommendedName>
</protein>
<comment type="caution">
    <text evidence="4">The sequence shown here is derived from an EMBL/GenBank/DDBJ whole genome shotgun (WGS) entry which is preliminary data.</text>
</comment>
<dbReference type="Gene3D" id="3.20.20.370">
    <property type="entry name" value="Glycoside hydrolase/deacetylase"/>
    <property type="match status" value="1"/>
</dbReference>
<dbReference type="PANTHER" id="PTHR10587">
    <property type="entry name" value="GLYCOSYL TRANSFERASE-RELATED"/>
    <property type="match status" value="1"/>
</dbReference>
<dbReference type="SUPFAM" id="SSF88713">
    <property type="entry name" value="Glycoside hydrolase/deacetylase"/>
    <property type="match status" value="1"/>
</dbReference>
<dbReference type="InterPro" id="IPR002509">
    <property type="entry name" value="NODB_dom"/>
</dbReference>
<keyword evidence="2" id="KW-0378">Hydrolase</keyword>
<proteinExistence type="predicted"/>